<evidence type="ECO:0000313" key="2">
    <source>
        <dbReference type="Proteomes" id="UP001456344"/>
    </source>
</evidence>
<gene>
    <name evidence="1" type="ORF">LCL61_41770</name>
</gene>
<dbReference type="EMBL" id="CP150484">
    <property type="protein sequence ID" value="WYW22082.1"/>
    <property type="molecule type" value="Genomic_DNA"/>
</dbReference>
<organism evidence="1 2">
    <name type="scientific">Amycolatopsis coloradensis</name>
    <dbReference type="NCBI Taxonomy" id="76021"/>
    <lineage>
        <taxon>Bacteria</taxon>
        <taxon>Bacillati</taxon>
        <taxon>Actinomycetota</taxon>
        <taxon>Actinomycetes</taxon>
        <taxon>Pseudonocardiales</taxon>
        <taxon>Pseudonocardiaceae</taxon>
        <taxon>Amycolatopsis</taxon>
    </lineage>
</organism>
<accession>A0ACD5BSB6</accession>
<keyword evidence="2" id="KW-1185">Reference proteome</keyword>
<proteinExistence type="predicted"/>
<protein>
    <submittedName>
        <fullName evidence="1">GNAT family N-acetyltransferase</fullName>
    </submittedName>
</protein>
<dbReference type="Proteomes" id="UP001456344">
    <property type="component" value="Chromosome"/>
</dbReference>
<sequence length="171" mass="18465">MTEPPAHGSVILREFTEADVGLALEFGEDPYIPLIGSLPAHPSRQEAEAWVRRQQGGRAEGRGLPFVIVAGGTAVGTIALWLRKLSEGVGIVGYSISPEHRRRGFATDALVAITGFARTVPGVERVELYIEPWNRGSLRAAEKAGYRCEGLLPDHHEIGGVPKDMLVYASP</sequence>
<evidence type="ECO:0000313" key="1">
    <source>
        <dbReference type="EMBL" id="WYW22082.1"/>
    </source>
</evidence>
<reference evidence="1" key="1">
    <citation type="submission" date="2023-10" db="EMBL/GenBank/DDBJ databases">
        <title>Whole genome sequencing of actinobacterial strain Amycolatopsis sp. (BCA-696) identifies the underlying plant growth-promoting genes.</title>
        <authorList>
            <person name="Gandham P."/>
            <person name="Vadla N."/>
            <person name="Saji A."/>
            <person name="Srinivas V."/>
            <person name="Ruperao P."/>
            <person name="Selvanayagam S."/>
            <person name="Saxena R.K."/>
            <person name="Rathore A."/>
            <person name="Gopalakrishnan S."/>
            <person name="Thakur V."/>
        </authorList>
    </citation>
    <scope>NUCLEOTIDE SEQUENCE</scope>
    <source>
        <strain evidence="1">BCA-696</strain>
    </source>
</reference>
<name>A0ACD5BSB6_9PSEU</name>